<accession>A0ABD7KA25</accession>
<feature type="signal peptide" evidence="5">
    <location>
        <begin position="1"/>
        <end position="25"/>
    </location>
</feature>
<dbReference type="Proteomes" id="UP000276985">
    <property type="component" value="Unassembled WGS sequence"/>
</dbReference>
<evidence type="ECO:0000256" key="4">
    <source>
        <dbReference type="ARBA" id="ARBA00023263"/>
    </source>
</evidence>
<feature type="domain" description="Fimbrial-type adhesion" evidence="6">
    <location>
        <begin position="202"/>
        <end position="338"/>
    </location>
</feature>
<dbReference type="SUPFAM" id="SSF49401">
    <property type="entry name" value="Bacterial adhesins"/>
    <property type="match status" value="1"/>
</dbReference>
<evidence type="ECO:0000256" key="5">
    <source>
        <dbReference type="SAM" id="SignalP"/>
    </source>
</evidence>
<dbReference type="Gene3D" id="2.60.40.3310">
    <property type="match status" value="1"/>
</dbReference>
<dbReference type="GO" id="GO:0009289">
    <property type="term" value="C:pilus"/>
    <property type="evidence" value="ECO:0007669"/>
    <property type="project" value="UniProtKB-SubCell"/>
</dbReference>
<comment type="caution">
    <text evidence="7">The sequence shown here is derived from an EMBL/GenBank/DDBJ whole genome shotgun (WGS) entry which is preliminary data.</text>
</comment>
<dbReference type="AlphaFoldDB" id="A0ABD7KA25"/>
<dbReference type="InterPro" id="IPR050263">
    <property type="entry name" value="Bact_Fimbrial_Adh_Pro"/>
</dbReference>
<evidence type="ECO:0000313" key="7">
    <source>
        <dbReference type="EMBL" id="RTS52760.1"/>
    </source>
</evidence>
<gene>
    <name evidence="7" type="ORF">DY940_00635</name>
</gene>
<keyword evidence="3 5" id="KW-0732">Signal</keyword>
<comment type="similarity">
    <text evidence="2">Belongs to the fimbrial protein family.</text>
</comment>
<dbReference type="InterPro" id="IPR000259">
    <property type="entry name" value="Adhesion_dom_fimbrial"/>
</dbReference>
<dbReference type="PANTHER" id="PTHR33420:SF3">
    <property type="entry name" value="FIMBRIAL SUBUNIT ELFA"/>
    <property type="match status" value="1"/>
</dbReference>
<reference evidence="7 8" key="1">
    <citation type="submission" date="2018-12" db="EMBL/GenBank/DDBJ databases">
        <title>Pseudomonas aeruginosa Diversity Panel.</title>
        <authorList>
            <person name="Snesrud E."/>
            <person name="Mcgann P."/>
        </authorList>
    </citation>
    <scope>NUCLEOTIDE SEQUENCE [LARGE SCALE GENOMIC DNA]</scope>
    <source>
        <strain evidence="7 8">MRSN6241</strain>
    </source>
</reference>
<sequence length="339" mass="35641">MSACLSKLTRRSLFAVALLPVSARAGLMDVCVPVGSSSVQVAFPGPITVQRDAPAGTVLATKEVPTAMECANLYYPTGSKAVYFKWGSNPSIQSFSAPGYSVYPTGVAGVGLYWGTRNHESVTYNMSVGSLNDESSLLEVPFPYLLGSRTYPFTQVFKLIKTGPVSGGTFSFPSFKVMTRPVSLQGDFYKKDLFTFSFSPVQVVGSSCELKNSGKTVDLGQVEASGFKGPGTTLGARAFALELNCTPGARMNLTLDKTFQNTGYVGTINLVSTSSASGVGIQVLDAANGQPIPLGQAHAMGVAASGDTLLALVARYIQTGQRVVPGKAQAILSFTLSYN</sequence>
<evidence type="ECO:0000256" key="3">
    <source>
        <dbReference type="ARBA" id="ARBA00022729"/>
    </source>
</evidence>
<protein>
    <submittedName>
        <fullName evidence="7">Type 1 fimbrial protein</fullName>
    </submittedName>
</protein>
<name>A0ABD7KA25_PSEAI</name>
<evidence type="ECO:0000256" key="1">
    <source>
        <dbReference type="ARBA" id="ARBA00004561"/>
    </source>
</evidence>
<evidence type="ECO:0000313" key="8">
    <source>
        <dbReference type="Proteomes" id="UP000276985"/>
    </source>
</evidence>
<keyword evidence="4" id="KW-0281">Fimbrium</keyword>
<organism evidence="7 8">
    <name type="scientific">Pseudomonas aeruginosa</name>
    <dbReference type="NCBI Taxonomy" id="287"/>
    <lineage>
        <taxon>Bacteria</taxon>
        <taxon>Pseudomonadati</taxon>
        <taxon>Pseudomonadota</taxon>
        <taxon>Gammaproteobacteria</taxon>
        <taxon>Pseudomonadales</taxon>
        <taxon>Pseudomonadaceae</taxon>
        <taxon>Pseudomonas</taxon>
    </lineage>
</organism>
<dbReference type="InterPro" id="IPR036937">
    <property type="entry name" value="Adhesion_dom_fimbrial_sf"/>
</dbReference>
<comment type="subcellular location">
    <subcellularLocation>
        <location evidence="1">Fimbrium</location>
    </subcellularLocation>
</comment>
<dbReference type="InterPro" id="IPR008966">
    <property type="entry name" value="Adhesion_dom_sf"/>
</dbReference>
<dbReference type="PANTHER" id="PTHR33420">
    <property type="entry name" value="FIMBRIAL SUBUNIT ELFA-RELATED"/>
    <property type="match status" value="1"/>
</dbReference>
<proteinExistence type="inferred from homology"/>
<dbReference type="EMBL" id="RXTL01000002">
    <property type="protein sequence ID" value="RTS52760.1"/>
    <property type="molecule type" value="Genomic_DNA"/>
</dbReference>
<evidence type="ECO:0000259" key="6">
    <source>
        <dbReference type="Pfam" id="PF00419"/>
    </source>
</evidence>
<dbReference type="Pfam" id="PF00419">
    <property type="entry name" value="Fimbrial"/>
    <property type="match status" value="1"/>
</dbReference>
<dbReference type="Gene3D" id="2.60.40.1090">
    <property type="entry name" value="Fimbrial-type adhesion domain"/>
    <property type="match status" value="1"/>
</dbReference>
<feature type="chain" id="PRO_5044838150" evidence="5">
    <location>
        <begin position="26"/>
        <end position="339"/>
    </location>
</feature>
<evidence type="ECO:0000256" key="2">
    <source>
        <dbReference type="ARBA" id="ARBA00006671"/>
    </source>
</evidence>